<name>A0A2K0W6Q8_GIBNY</name>
<evidence type="ECO:0000313" key="2">
    <source>
        <dbReference type="EMBL" id="PNP77963.1"/>
    </source>
</evidence>
<organism evidence="2 3">
    <name type="scientific">Gibberella nygamai</name>
    <name type="common">Bean root rot disease fungus</name>
    <name type="synonym">Fusarium nygamai</name>
    <dbReference type="NCBI Taxonomy" id="42673"/>
    <lineage>
        <taxon>Eukaryota</taxon>
        <taxon>Fungi</taxon>
        <taxon>Dikarya</taxon>
        <taxon>Ascomycota</taxon>
        <taxon>Pezizomycotina</taxon>
        <taxon>Sordariomycetes</taxon>
        <taxon>Hypocreomycetidae</taxon>
        <taxon>Hypocreales</taxon>
        <taxon>Nectriaceae</taxon>
        <taxon>Fusarium</taxon>
        <taxon>Fusarium fujikuroi species complex</taxon>
    </lineage>
</organism>
<evidence type="ECO:0000256" key="1">
    <source>
        <dbReference type="SAM" id="MobiDB-lite"/>
    </source>
</evidence>
<feature type="compositionally biased region" description="Basic and acidic residues" evidence="1">
    <location>
        <begin position="1"/>
        <end position="21"/>
    </location>
</feature>
<keyword evidence="3" id="KW-1185">Reference proteome</keyword>
<gene>
    <name evidence="2" type="ORF">FNYG_08689</name>
</gene>
<reference evidence="2 3" key="1">
    <citation type="submission" date="2017-06" db="EMBL/GenBank/DDBJ databases">
        <title>Genome of Fusarium nygamai isolate CS10214.</title>
        <authorList>
            <person name="Gardiner D.M."/>
            <person name="Obanor F."/>
            <person name="Kazan K."/>
        </authorList>
    </citation>
    <scope>NUCLEOTIDE SEQUENCE [LARGE SCALE GENOMIC DNA]</scope>
    <source>
        <strain evidence="2 3">CS10214</strain>
    </source>
</reference>
<evidence type="ECO:0000313" key="3">
    <source>
        <dbReference type="Proteomes" id="UP000236664"/>
    </source>
</evidence>
<feature type="region of interest" description="Disordered" evidence="1">
    <location>
        <begin position="1"/>
        <end position="50"/>
    </location>
</feature>
<proteinExistence type="predicted"/>
<dbReference type="Proteomes" id="UP000236664">
    <property type="component" value="Unassembled WGS sequence"/>
</dbReference>
<comment type="caution">
    <text evidence="2">The sequence shown here is derived from an EMBL/GenBank/DDBJ whole genome shotgun (WGS) entry which is preliminary data.</text>
</comment>
<dbReference type="AlphaFoldDB" id="A0A2K0W6Q8"/>
<protein>
    <submittedName>
        <fullName evidence="2">Uncharacterized protein</fullName>
    </submittedName>
</protein>
<dbReference type="EMBL" id="MTQA01000119">
    <property type="protein sequence ID" value="PNP77963.1"/>
    <property type="molecule type" value="Genomic_DNA"/>
</dbReference>
<sequence>MSSYFRNREEDRNRSHGDDKVASQWGQHVDAPEWNDEAHSRFYANDRSPA</sequence>
<accession>A0A2K0W6Q8</accession>